<organism evidence="1 2">
    <name type="scientific">Camellia lanceoleosa</name>
    <dbReference type="NCBI Taxonomy" id="1840588"/>
    <lineage>
        <taxon>Eukaryota</taxon>
        <taxon>Viridiplantae</taxon>
        <taxon>Streptophyta</taxon>
        <taxon>Embryophyta</taxon>
        <taxon>Tracheophyta</taxon>
        <taxon>Spermatophyta</taxon>
        <taxon>Magnoliopsida</taxon>
        <taxon>eudicotyledons</taxon>
        <taxon>Gunneridae</taxon>
        <taxon>Pentapetalae</taxon>
        <taxon>asterids</taxon>
        <taxon>Ericales</taxon>
        <taxon>Theaceae</taxon>
        <taxon>Camellia</taxon>
    </lineage>
</organism>
<comment type="caution">
    <text evidence="1">The sequence shown here is derived from an EMBL/GenBank/DDBJ whole genome shotgun (WGS) entry which is preliminary data.</text>
</comment>
<reference evidence="1 2" key="1">
    <citation type="journal article" date="2022" name="Plant J.">
        <title>Chromosome-level genome of Camellia lanceoleosa provides a valuable resource for understanding genome evolution and self-incompatibility.</title>
        <authorList>
            <person name="Gong W."/>
            <person name="Xiao S."/>
            <person name="Wang L."/>
            <person name="Liao Z."/>
            <person name="Chang Y."/>
            <person name="Mo W."/>
            <person name="Hu G."/>
            <person name="Li W."/>
            <person name="Zhao G."/>
            <person name="Zhu H."/>
            <person name="Hu X."/>
            <person name="Ji K."/>
            <person name="Xiang X."/>
            <person name="Song Q."/>
            <person name="Yuan D."/>
            <person name="Jin S."/>
            <person name="Zhang L."/>
        </authorList>
    </citation>
    <scope>NUCLEOTIDE SEQUENCE [LARGE SCALE GENOMIC DNA]</scope>
    <source>
        <strain evidence="1">SQ_2022a</strain>
    </source>
</reference>
<gene>
    <name evidence="1" type="ORF">LOK49_LG11G00491</name>
</gene>
<evidence type="ECO:0000313" key="1">
    <source>
        <dbReference type="EMBL" id="KAI7994734.1"/>
    </source>
</evidence>
<sequence length="103" mass="11605">MKNRSLYGNRPARSAASGDISLSLSASLLRRYSSALLRCSNRTLIRSSNREIQIHNINLLSTTHLSTKPFCRVLGLKTEKKSNYNGDKDRLKIILILQNSVMD</sequence>
<name>A0ACC0G1A8_9ERIC</name>
<dbReference type="Proteomes" id="UP001060215">
    <property type="component" value="Chromosome 12"/>
</dbReference>
<proteinExistence type="predicted"/>
<evidence type="ECO:0000313" key="2">
    <source>
        <dbReference type="Proteomes" id="UP001060215"/>
    </source>
</evidence>
<accession>A0ACC0G1A8</accession>
<keyword evidence="2" id="KW-1185">Reference proteome</keyword>
<protein>
    <submittedName>
        <fullName evidence="1">Uncharacterized protein</fullName>
    </submittedName>
</protein>
<dbReference type="EMBL" id="CM045769">
    <property type="protein sequence ID" value="KAI7994734.1"/>
    <property type="molecule type" value="Genomic_DNA"/>
</dbReference>